<evidence type="ECO:0000256" key="6">
    <source>
        <dbReference type="ARBA" id="ARBA00023136"/>
    </source>
</evidence>
<accession>A0ABP0CJH9</accession>
<proteinExistence type="predicted"/>
<feature type="region of interest" description="Disordered" evidence="8">
    <location>
        <begin position="62"/>
        <end position="166"/>
    </location>
</feature>
<evidence type="ECO:0000256" key="4">
    <source>
        <dbReference type="ARBA" id="ARBA00022989"/>
    </source>
</evidence>
<evidence type="ECO:0000256" key="2">
    <source>
        <dbReference type="ARBA" id="ARBA00022692"/>
    </source>
</evidence>
<comment type="caution">
    <text evidence="11">The sequence shown here is derived from an EMBL/GenBank/DDBJ whole genome shotgun (WGS) entry which is preliminary data.</text>
</comment>
<evidence type="ECO:0000256" key="5">
    <source>
        <dbReference type="ARBA" id="ARBA00023128"/>
    </source>
</evidence>
<protein>
    <submittedName>
        <fullName evidence="11">LETM1 domain-containing protein ylh47</fullName>
    </submittedName>
</protein>
<reference evidence="11 12" key="1">
    <citation type="submission" date="2024-01" db="EMBL/GenBank/DDBJ databases">
        <authorList>
            <person name="Allen C."/>
            <person name="Tagirdzhanova G."/>
        </authorList>
    </citation>
    <scope>NUCLEOTIDE SEQUENCE [LARGE SCALE GENOMIC DNA]</scope>
</reference>
<evidence type="ECO:0000313" key="11">
    <source>
        <dbReference type="EMBL" id="CAK7231765.1"/>
    </source>
</evidence>
<evidence type="ECO:0000256" key="8">
    <source>
        <dbReference type="SAM" id="MobiDB-lite"/>
    </source>
</evidence>
<feature type="region of interest" description="Disordered" evidence="8">
    <location>
        <begin position="510"/>
        <end position="587"/>
    </location>
</feature>
<sequence length="587" mass="63817">MSVSINAARRATAVNNPFLGRGRNMPRTAMRVASMHLLANSRNLGARSGAFALCVPMRTFSTETHTSAGGPPSGPPPGFDAEKAKIPLPKESQKATATKSSNTSSPKTAAASSASLNTAAQTASKDTPSAAVASSPSGPSAPVPSTAAASAEATGQELEVKDAKKDEKPLTLGQKIKKEAQHYWDGTKLLATEVKISTRLAVKMAAGYELTRRENRQLQRTVQDLGRLVPFSVFVIVPFAELLLPVALRLFPNLLPSTYEGKTSRDKKASFLRATRKEVSDFLRLTLKETGLPIQASTTQRAEFTNFFRKVRATGEKPTAEDVIKVCKIFKDDVTLDNLSRPQLVSMCRYLNLNTFGTDMMLRYQIRHRMRQIKRDDRAISYEGVDSLTVGELQTACASRGIKSYGVSPARLREDLQTWLDLRLKEGVPSTLLVLSNAYMYGQTSSTTSSGSSTISAAETQIEALTGVLSSIPEELFHEIELEVHNAEGAATNKQRLEVLKEQEELIEDEAEQNQENQETGFATPRDVDDIDEKEERQQHAEANPNIDVAQASEAIDAEQDQVDATRVAKASAAADASASKDAKKSE</sequence>
<evidence type="ECO:0000259" key="10">
    <source>
        <dbReference type="PROSITE" id="PS51758"/>
    </source>
</evidence>
<comment type="subcellular location">
    <subcellularLocation>
        <location evidence="1">Mitochondrion inner membrane</location>
        <topology evidence="1">Single-pass membrane protein</topology>
    </subcellularLocation>
</comment>
<feature type="compositionally biased region" description="Low complexity" evidence="8">
    <location>
        <begin position="569"/>
        <end position="578"/>
    </location>
</feature>
<dbReference type="EMBL" id="CAWUHB010000060">
    <property type="protein sequence ID" value="CAK7231765.1"/>
    <property type="molecule type" value="Genomic_DNA"/>
</dbReference>
<organism evidence="11 12">
    <name type="scientific">Sporothrix curviconia</name>
    <dbReference type="NCBI Taxonomy" id="1260050"/>
    <lineage>
        <taxon>Eukaryota</taxon>
        <taxon>Fungi</taxon>
        <taxon>Dikarya</taxon>
        <taxon>Ascomycota</taxon>
        <taxon>Pezizomycotina</taxon>
        <taxon>Sordariomycetes</taxon>
        <taxon>Sordariomycetidae</taxon>
        <taxon>Ophiostomatales</taxon>
        <taxon>Ophiostomataceae</taxon>
        <taxon>Sporothrix</taxon>
    </lineage>
</organism>
<evidence type="ECO:0000313" key="12">
    <source>
        <dbReference type="Proteomes" id="UP001642405"/>
    </source>
</evidence>
<evidence type="ECO:0000256" key="1">
    <source>
        <dbReference type="ARBA" id="ARBA00004434"/>
    </source>
</evidence>
<evidence type="ECO:0000256" key="9">
    <source>
        <dbReference type="SAM" id="Phobius"/>
    </source>
</evidence>
<dbReference type="PROSITE" id="PS51758">
    <property type="entry name" value="LETM1_RBD"/>
    <property type="match status" value="1"/>
</dbReference>
<keyword evidence="2 9" id="KW-0812">Transmembrane</keyword>
<feature type="transmembrane region" description="Helical" evidence="9">
    <location>
        <begin position="228"/>
        <end position="248"/>
    </location>
</feature>
<dbReference type="Pfam" id="PF07766">
    <property type="entry name" value="LETM1_RBD"/>
    <property type="match status" value="1"/>
</dbReference>
<gene>
    <name evidence="11" type="primary">YLH47</name>
    <name evidence="11" type="ORF">SCUCBS95973_008031</name>
</gene>
<keyword evidence="12" id="KW-1185">Reference proteome</keyword>
<feature type="domain" description="Letm1 RBD" evidence="10">
    <location>
        <begin position="271"/>
        <end position="474"/>
    </location>
</feature>
<dbReference type="InterPro" id="IPR033122">
    <property type="entry name" value="LETM1-like_RBD"/>
</dbReference>
<feature type="compositionally biased region" description="Low complexity" evidence="8">
    <location>
        <begin position="94"/>
        <end position="155"/>
    </location>
</feature>
<keyword evidence="3" id="KW-0999">Mitochondrion inner membrane</keyword>
<dbReference type="PANTHER" id="PTHR14009:SF1">
    <property type="entry name" value="MITOCHONDRIAL PROTON_CALCIUM EXCHANGER PROTEIN"/>
    <property type="match status" value="1"/>
</dbReference>
<dbReference type="PANTHER" id="PTHR14009">
    <property type="entry name" value="LEUCINE ZIPPER-EF-HAND CONTAINING TRANSMEMBRANE PROTEIN"/>
    <property type="match status" value="1"/>
</dbReference>
<name>A0ABP0CJH9_9PEZI</name>
<dbReference type="Proteomes" id="UP001642405">
    <property type="component" value="Unassembled WGS sequence"/>
</dbReference>
<dbReference type="InterPro" id="IPR044202">
    <property type="entry name" value="LETM1/MDM38-like"/>
</dbReference>
<keyword evidence="5 7" id="KW-0496">Mitochondrion</keyword>
<keyword evidence="4 9" id="KW-1133">Transmembrane helix</keyword>
<keyword evidence="6 9" id="KW-0472">Membrane</keyword>
<evidence type="ECO:0000256" key="7">
    <source>
        <dbReference type="PROSITE-ProRule" id="PRU01094"/>
    </source>
</evidence>
<evidence type="ECO:0000256" key="3">
    <source>
        <dbReference type="ARBA" id="ARBA00022792"/>
    </source>
</evidence>